<protein>
    <submittedName>
        <fullName evidence="1">Uncharacterized protein</fullName>
    </submittedName>
</protein>
<reference evidence="1 2" key="1">
    <citation type="submission" date="2018-11" db="EMBL/GenBank/DDBJ databases">
        <title>Rufibacter latericius sp. nov., isolated from water in Baiyang Lake.</title>
        <authorList>
            <person name="Yang Y."/>
        </authorList>
    </citation>
    <scope>NUCLEOTIDE SEQUENCE [LARGE SCALE GENOMIC DNA]</scope>
    <source>
        <strain evidence="1 2">MCC P1</strain>
    </source>
</reference>
<dbReference type="AlphaFoldDB" id="A0A3M9N3X6"/>
<gene>
    <name evidence="1" type="ORF">EFA69_04060</name>
</gene>
<dbReference type="EMBL" id="RJJE01000002">
    <property type="protein sequence ID" value="RNI32504.1"/>
    <property type="molecule type" value="Genomic_DNA"/>
</dbReference>
<keyword evidence="2" id="KW-1185">Reference proteome</keyword>
<evidence type="ECO:0000313" key="1">
    <source>
        <dbReference type="EMBL" id="RNI32504.1"/>
    </source>
</evidence>
<accession>A0A3M9N3X6</accession>
<evidence type="ECO:0000313" key="2">
    <source>
        <dbReference type="Proteomes" id="UP000271010"/>
    </source>
</evidence>
<sequence>MRLAALFLKTGLKRQARISSPFERGRGMTKAAGELKSFYYRARATTRDCPYKNLRMIDQHAKSSPYPLQRGTKKYPAKTCFKLFLEKTGAKRKE</sequence>
<dbReference type="Proteomes" id="UP000271010">
    <property type="component" value="Unassembled WGS sequence"/>
</dbReference>
<name>A0A3M9N3X6_9BACT</name>
<proteinExistence type="predicted"/>
<comment type="caution">
    <text evidence="1">The sequence shown here is derived from an EMBL/GenBank/DDBJ whole genome shotgun (WGS) entry which is preliminary data.</text>
</comment>
<organism evidence="1 2">
    <name type="scientific">Rufibacter immobilis</name>
    <dbReference type="NCBI Taxonomy" id="1348778"/>
    <lineage>
        <taxon>Bacteria</taxon>
        <taxon>Pseudomonadati</taxon>
        <taxon>Bacteroidota</taxon>
        <taxon>Cytophagia</taxon>
        <taxon>Cytophagales</taxon>
        <taxon>Hymenobacteraceae</taxon>
        <taxon>Rufibacter</taxon>
    </lineage>
</organism>